<name>A0A3N6NG48_9CYAN</name>
<evidence type="ECO:0000256" key="15">
    <source>
        <dbReference type="RuleBase" id="RU000584"/>
    </source>
</evidence>
<evidence type="ECO:0000259" key="16">
    <source>
        <dbReference type="Pfam" id="PF00745"/>
    </source>
</evidence>
<evidence type="ECO:0000256" key="4">
    <source>
        <dbReference type="ARBA" id="ARBA00022857"/>
    </source>
</evidence>
<dbReference type="SUPFAM" id="SSF69075">
    <property type="entry name" value="Glutamyl tRNA-reductase dimerization domain"/>
    <property type="match status" value="1"/>
</dbReference>
<dbReference type="PANTHER" id="PTHR43120">
    <property type="entry name" value="GLUTAMYL-TRNA REDUCTASE 1, CHLOROPLASTIC"/>
    <property type="match status" value="1"/>
</dbReference>
<dbReference type="PROSITE" id="PS00747">
    <property type="entry name" value="GLUTR"/>
    <property type="match status" value="1"/>
</dbReference>
<comment type="function">
    <text evidence="10">Catalyzes the NADPH-dependent reduction of glutamyl-tRNA(Glu) to glutamate 1-semialdehyde (GSA).</text>
</comment>
<keyword evidence="20" id="KW-1185">Reference proteome</keyword>
<evidence type="ECO:0000256" key="7">
    <source>
        <dbReference type="ARBA" id="ARBA00023244"/>
    </source>
</evidence>
<dbReference type="NCBIfam" id="NF000744">
    <property type="entry name" value="PRK00045.1-3"/>
    <property type="match status" value="1"/>
</dbReference>
<evidence type="ECO:0000259" key="17">
    <source>
        <dbReference type="Pfam" id="PF01488"/>
    </source>
</evidence>
<dbReference type="Gene3D" id="3.30.460.30">
    <property type="entry name" value="Glutamyl-tRNA reductase, N-terminal domain"/>
    <property type="match status" value="1"/>
</dbReference>
<protein>
    <recommendedName>
        <fullName evidence="9 10">Glutamyl-tRNA reductase</fullName>
        <shortName evidence="10">GluTR</shortName>
        <ecNumber evidence="3 10">1.2.1.70</ecNumber>
    </recommendedName>
</protein>
<reference evidence="19 20" key="1">
    <citation type="journal article" date="2018" name="ACS Chem. Biol.">
        <title>Ketoreductase domain dysfunction expands chemodiversity: malyngamide biosynthesis in the cyanobacterium Okeania hirsuta.</title>
        <authorList>
            <person name="Moss N.A."/>
            <person name="Leao T."/>
            <person name="Rankin M."/>
            <person name="McCullough T.M."/>
            <person name="Qu P."/>
            <person name="Korobeynikov A."/>
            <person name="Smith J.L."/>
            <person name="Gerwick L."/>
            <person name="Gerwick W.H."/>
        </authorList>
    </citation>
    <scope>NUCLEOTIDE SEQUENCE [LARGE SCALE GENOMIC DNA]</scope>
    <source>
        <strain evidence="19 20">PAB10Feb10-1</strain>
    </source>
</reference>
<evidence type="ECO:0000256" key="12">
    <source>
        <dbReference type="PIRSR" id="PIRSR000445-2"/>
    </source>
</evidence>
<dbReference type="UniPathway" id="UPA00251">
    <property type="reaction ID" value="UER00316"/>
</dbReference>
<feature type="binding site" evidence="10 13">
    <location>
        <begin position="189"/>
        <end position="194"/>
    </location>
    <ligand>
        <name>NADP(+)</name>
        <dbReference type="ChEBI" id="CHEBI:58349"/>
    </ligand>
</feature>
<evidence type="ECO:0000256" key="2">
    <source>
        <dbReference type="ARBA" id="ARBA00005916"/>
    </source>
</evidence>
<dbReference type="Proteomes" id="UP000269154">
    <property type="component" value="Unassembled WGS sequence"/>
</dbReference>
<dbReference type="InterPro" id="IPR006151">
    <property type="entry name" value="Shikm_DH/Glu-tRNA_Rdtase"/>
</dbReference>
<dbReference type="OrthoDB" id="110209at2"/>
<feature type="domain" description="Quinate/shikimate 5-dehydrogenase/glutamyl-tRNA reductase" evidence="17">
    <location>
        <begin position="171"/>
        <end position="307"/>
    </location>
</feature>
<evidence type="ECO:0000313" key="19">
    <source>
        <dbReference type="EMBL" id="RQH27608.1"/>
    </source>
</evidence>
<feature type="binding site" evidence="10 12">
    <location>
        <position position="120"/>
    </location>
    <ligand>
        <name>substrate</name>
    </ligand>
</feature>
<comment type="catalytic activity">
    <reaction evidence="8 10 15">
        <text>(S)-4-amino-5-oxopentanoate + tRNA(Glu) + NADP(+) = L-glutamyl-tRNA(Glu) + NADPH + H(+)</text>
        <dbReference type="Rhea" id="RHEA:12344"/>
        <dbReference type="Rhea" id="RHEA-COMP:9663"/>
        <dbReference type="Rhea" id="RHEA-COMP:9680"/>
        <dbReference type="ChEBI" id="CHEBI:15378"/>
        <dbReference type="ChEBI" id="CHEBI:57501"/>
        <dbReference type="ChEBI" id="CHEBI:57783"/>
        <dbReference type="ChEBI" id="CHEBI:58349"/>
        <dbReference type="ChEBI" id="CHEBI:78442"/>
        <dbReference type="ChEBI" id="CHEBI:78520"/>
        <dbReference type="EC" id="1.2.1.70"/>
    </reaction>
</comment>
<evidence type="ECO:0000256" key="10">
    <source>
        <dbReference type="HAMAP-Rule" id="MF_00087"/>
    </source>
</evidence>
<feature type="binding site" evidence="10 12">
    <location>
        <position position="109"/>
    </location>
    <ligand>
        <name>substrate</name>
    </ligand>
</feature>
<dbReference type="SUPFAM" id="SSF69742">
    <property type="entry name" value="Glutamyl tRNA-reductase catalytic, N-terminal domain"/>
    <property type="match status" value="1"/>
</dbReference>
<keyword evidence="4 10" id="KW-0521">NADP</keyword>
<accession>A0A3N6NG48</accession>
<dbReference type="InterPro" id="IPR036453">
    <property type="entry name" value="GluRdtase_dimer_dom_sf"/>
</dbReference>
<evidence type="ECO:0000256" key="9">
    <source>
        <dbReference type="ARBA" id="ARBA00068659"/>
    </source>
</evidence>
<feature type="domain" description="Tetrapyrrole biosynthesis glutamyl-tRNA reductase dimerisation" evidence="16">
    <location>
        <begin position="321"/>
        <end position="421"/>
    </location>
</feature>
<keyword evidence="6" id="KW-0149">Chlorophyll biosynthesis</keyword>
<organism evidence="19 20">
    <name type="scientific">Okeania hirsuta</name>
    <dbReference type="NCBI Taxonomy" id="1458930"/>
    <lineage>
        <taxon>Bacteria</taxon>
        <taxon>Bacillati</taxon>
        <taxon>Cyanobacteriota</taxon>
        <taxon>Cyanophyceae</taxon>
        <taxon>Oscillatoriophycideae</taxon>
        <taxon>Oscillatoriales</taxon>
        <taxon>Microcoleaceae</taxon>
        <taxon>Okeania</taxon>
    </lineage>
</organism>
<feature type="domain" description="Glutamyl-tRNA reductase N-terminal" evidence="18">
    <location>
        <begin position="6"/>
        <end position="156"/>
    </location>
</feature>
<dbReference type="NCBIfam" id="TIGR01035">
    <property type="entry name" value="hemA"/>
    <property type="match status" value="1"/>
</dbReference>
<evidence type="ECO:0000256" key="8">
    <source>
        <dbReference type="ARBA" id="ARBA00047464"/>
    </source>
</evidence>
<dbReference type="RefSeq" id="WP_124146533.1">
    <property type="nucleotide sequence ID" value="NZ_CAWOKI010000167.1"/>
</dbReference>
<dbReference type="InterPro" id="IPR000343">
    <property type="entry name" value="4pyrrol_synth_GluRdtase"/>
</dbReference>
<evidence type="ECO:0000256" key="6">
    <source>
        <dbReference type="ARBA" id="ARBA00023171"/>
    </source>
</evidence>
<feature type="active site" description="Nucleophile" evidence="10 11">
    <location>
        <position position="50"/>
    </location>
</feature>
<dbReference type="InterPro" id="IPR036291">
    <property type="entry name" value="NAD(P)-bd_dom_sf"/>
</dbReference>
<dbReference type="Pfam" id="PF01488">
    <property type="entry name" value="Shikimate_DH"/>
    <property type="match status" value="1"/>
</dbReference>
<evidence type="ECO:0000259" key="18">
    <source>
        <dbReference type="Pfam" id="PF05201"/>
    </source>
</evidence>
<dbReference type="GO" id="GO:0050661">
    <property type="term" value="F:NADP binding"/>
    <property type="evidence" value="ECO:0007669"/>
    <property type="project" value="InterPro"/>
</dbReference>
<keyword evidence="5 10" id="KW-0560">Oxidoreductase</keyword>
<gene>
    <name evidence="10" type="primary">hemA</name>
    <name evidence="19" type="ORF">D5R40_26920</name>
</gene>
<dbReference type="Pfam" id="PF05201">
    <property type="entry name" value="GlutR_N"/>
    <property type="match status" value="1"/>
</dbReference>
<comment type="subunit">
    <text evidence="10">Homodimer.</text>
</comment>
<dbReference type="HAMAP" id="MF_00087">
    <property type="entry name" value="Glu_tRNA_reductase"/>
    <property type="match status" value="1"/>
</dbReference>
<evidence type="ECO:0000256" key="1">
    <source>
        <dbReference type="ARBA" id="ARBA00005059"/>
    </source>
</evidence>
<dbReference type="EC" id="1.2.1.70" evidence="3 10"/>
<feature type="binding site" evidence="10 12">
    <location>
        <begin position="114"/>
        <end position="116"/>
    </location>
    <ligand>
        <name>substrate</name>
    </ligand>
</feature>
<comment type="miscellaneous">
    <text evidence="10">During catalysis, the active site Cys acts as a nucleophile attacking the alpha-carbonyl group of tRNA-bound glutamate with the formation of a thioester intermediate between enzyme and glutamate, and the concomitant release of tRNA(Glu). The thioester intermediate is finally reduced by direct hydride transfer from NADPH, to form the product GSA.</text>
</comment>
<dbReference type="InterPro" id="IPR036343">
    <property type="entry name" value="GluRdtase_N_sf"/>
</dbReference>
<dbReference type="Gene3D" id="3.40.50.720">
    <property type="entry name" value="NAD(P)-binding Rossmann-like Domain"/>
    <property type="match status" value="1"/>
</dbReference>
<dbReference type="SUPFAM" id="SSF51735">
    <property type="entry name" value="NAD(P)-binding Rossmann-fold domains"/>
    <property type="match status" value="1"/>
</dbReference>
<comment type="pathway">
    <text evidence="1 10 15">Porphyrin-containing compound metabolism; protoporphyrin-IX biosynthesis; 5-aminolevulinate from L-glutamyl-tRNA(Glu): step 1/2.</text>
</comment>
<comment type="domain">
    <text evidence="10">Possesses an unusual extended V-shaped dimeric structure with each monomer consisting of three distinct domains arranged along a curved 'spinal' alpha-helix. The N-terminal catalytic domain specifically recognizes the glutamate moiety of the substrate. The second domain is the NADPH-binding domain, and the third C-terminal domain is responsible for dimerization.</text>
</comment>
<dbReference type="GO" id="GO:0015995">
    <property type="term" value="P:chlorophyll biosynthetic process"/>
    <property type="evidence" value="ECO:0007669"/>
    <property type="project" value="UniProtKB-KW"/>
</dbReference>
<keyword evidence="7 10" id="KW-0627">Porphyrin biosynthesis</keyword>
<evidence type="ECO:0000313" key="20">
    <source>
        <dbReference type="Proteomes" id="UP000269154"/>
    </source>
</evidence>
<feature type="site" description="Important for activity" evidence="10 14">
    <location>
        <position position="99"/>
    </location>
</feature>
<dbReference type="AlphaFoldDB" id="A0A3N6NG48"/>
<evidence type="ECO:0000256" key="13">
    <source>
        <dbReference type="PIRSR" id="PIRSR000445-3"/>
    </source>
</evidence>
<dbReference type="PIRSF" id="PIRSF000445">
    <property type="entry name" value="4pyrrol_synth_GluRdtase"/>
    <property type="match status" value="1"/>
</dbReference>
<evidence type="ECO:0000256" key="5">
    <source>
        <dbReference type="ARBA" id="ARBA00023002"/>
    </source>
</evidence>
<dbReference type="InterPro" id="IPR015895">
    <property type="entry name" value="4pyrrol_synth_GluRdtase_N"/>
</dbReference>
<sequence length="431" mass="47678">MNIAVVGLSHKTAPVEVREKLSIPETQIENAITQLCGGTYTQEVGILSTCNRLEIYVVTNEMQPGIREVTQFLSDSSKIPLNLLRPHLFMLLHEDSIMHLMRVAAGLDSLVLGEGQILAQVKQTHKLGQQYKGIGRILNRLFKQAVTAGKRVRTETSIGTGAVSISSAAVELAQMKLEDLSNYRVAIVGAGKMSKLLVQHLLAKGASNISIINRSIGRAQDLANSFKDANINVDSMSEMSQVISNSDLVFTSTGATEPILDKAKLEGILAPNQSLMLVDISVPRNIATDVSELANVRCFNVDDLKAVVAQNQESRRQMAMEAEVLLEEEVEAFDVWWRSLETVPTINSLRQKIETIREQELEKALSRLGSEFAEKHQEVIEALTRGIVNKILHDPMVQLRAQQDIEARRHAMQTLQLLFNLEQEISSGKVV</sequence>
<dbReference type="InterPro" id="IPR018214">
    <property type="entry name" value="GluRdtase_CS"/>
</dbReference>
<dbReference type="CDD" id="cd05213">
    <property type="entry name" value="NAD_bind_Glutamyl_tRNA_reduct"/>
    <property type="match status" value="1"/>
</dbReference>
<feature type="binding site" evidence="10 12">
    <location>
        <begin position="49"/>
        <end position="52"/>
    </location>
    <ligand>
        <name>substrate</name>
    </ligand>
</feature>
<proteinExistence type="inferred from homology"/>
<dbReference type="PANTHER" id="PTHR43120:SF1">
    <property type="entry name" value="GLUTAMYL-TRNA REDUCTASE 1, CHLOROPLASTIC"/>
    <property type="match status" value="1"/>
</dbReference>
<comment type="caution">
    <text evidence="19">The sequence shown here is derived from an EMBL/GenBank/DDBJ whole genome shotgun (WGS) entry which is preliminary data.</text>
</comment>
<dbReference type="EMBL" id="RCBY01000239">
    <property type="protein sequence ID" value="RQH27608.1"/>
    <property type="molecule type" value="Genomic_DNA"/>
</dbReference>
<comment type="similarity">
    <text evidence="2 10 15">Belongs to the glutamyl-tRNA reductase family.</text>
</comment>
<dbReference type="FunFam" id="3.40.50.720:FF:000031">
    <property type="entry name" value="Glutamyl-tRNA reductase"/>
    <property type="match status" value="1"/>
</dbReference>
<dbReference type="GO" id="GO:0006782">
    <property type="term" value="P:protoporphyrinogen IX biosynthetic process"/>
    <property type="evidence" value="ECO:0007669"/>
    <property type="project" value="UniProtKB-UniRule"/>
</dbReference>
<evidence type="ECO:0000256" key="11">
    <source>
        <dbReference type="PIRSR" id="PIRSR000445-1"/>
    </source>
</evidence>
<dbReference type="GO" id="GO:0008883">
    <property type="term" value="F:glutamyl-tRNA reductase activity"/>
    <property type="evidence" value="ECO:0007669"/>
    <property type="project" value="UniProtKB-UniRule"/>
</dbReference>
<evidence type="ECO:0000256" key="3">
    <source>
        <dbReference type="ARBA" id="ARBA00012970"/>
    </source>
</evidence>
<dbReference type="FunFam" id="3.30.460.30:FF:000001">
    <property type="entry name" value="Glutamyl-tRNA reductase"/>
    <property type="match status" value="1"/>
</dbReference>
<evidence type="ECO:0000256" key="14">
    <source>
        <dbReference type="PIRSR" id="PIRSR000445-4"/>
    </source>
</evidence>
<dbReference type="InterPro" id="IPR015896">
    <property type="entry name" value="4pyrrol_synth_GluRdtase_dimer"/>
</dbReference>
<dbReference type="Pfam" id="PF00745">
    <property type="entry name" value="GlutR_dimer"/>
    <property type="match status" value="1"/>
</dbReference>